<keyword evidence="31 32" id="KW-1160">Virus entry into host cell</keyword>
<evidence type="ECO:0000256" key="8">
    <source>
        <dbReference type="ARBA" id="ARBA00022510"/>
    </source>
</evidence>
<feature type="disulfide bond" evidence="32">
    <location>
        <begin position="598"/>
        <end position="604"/>
    </location>
</feature>
<dbReference type="GO" id="GO:0075512">
    <property type="term" value="P:clathrin-dependent endocytosis of virus by host cell"/>
    <property type="evidence" value="ECO:0007669"/>
    <property type="project" value="UniProtKB-UniRule"/>
</dbReference>
<comment type="function">
    <text evidence="32">Transmembrane protein gp41: Acts as a class I viral fusion protein. Under the current model, the protein has at least 3 conformational states: pre-fusion native state, pre-hairpin intermediate state, and post-fusion hairpin state. During fusion of viral and target intracellular membranes, the coiled coil regions (heptad repeats) assume a trimer-of-hairpins structure, positioning the fusion peptide in close proximity to the C-terminal region of the ectodomain. The formation of this structure appears to drive apposition and subsequent fusion of viral and target cell membranes. Complete fusion occurs in host cell endosomes and is dynamin-dependent, however some lipid transfer might occur at the plasma membrane. The virus undergoes clathrin-dependent internalization long before endosomal fusion, thus minimizing the surface exposure of conserved viral epitopes during fusion and reducing the efficacy of inhibitors targeting these epitopes. Membranes fusion leads to delivery of the nucleocapsid into the cytoplasm.</text>
</comment>
<dbReference type="GO" id="GO:1903908">
    <property type="term" value="P:positive regulation of plasma membrane raft polarization"/>
    <property type="evidence" value="ECO:0007669"/>
    <property type="project" value="UniProtKB-UniRule"/>
</dbReference>
<feature type="disulfide bond" evidence="32">
    <location>
        <begin position="234"/>
        <end position="245"/>
    </location>
</feature>
<dbReference type="FunFam" id="2.170.40.20:FF:000003">
    <property type="entry name" value="Envelope glycoprotein gp160"/>
    <property type="match status" value="1"/>
</dbReference>
<organism evidence="37 38">
    <name type="scientific">Human immunodeficiency virus type 1</name>
    <name type="common">HIV-1</name>
    <dbReference type="NCBI Taxonomy" id="11676"/>
    <lineage>
        <taxon>Viruses</taxon>
        <taxon>Riboviria</taxon>
        <taxon>Pararnavirae</taxon>
        <taxon>Artverviricota</taxon>
        <taxon>Revtraviricetes</taxon>
        <taxon>Ortervirales</taxon>
        <taxon>Retroviridae</taxon>
        <taxon>Orthoretrovirinae</taxon>
        <taxon>Lentivirus</taxon>
        <taxon>Lentivirus humimdef1</taxon>
    </lineage>
</organism>
<dbReference type="GO" id="GO:1903911">
    <property type="term" value="P:positive regulation of receptor clustering"/>
    <property type="evidence" value="ECO:0007669"/>
    <property type="project" value="UniProtKB-UniRule"/>
</dbReference>
<evidence type="ECO:0000256" key="15">
    <source>
        <dbReference type="ARBA" id="ARBA00022703"/>
    </source>
</evidence>
<feature type="region of interest" description="Immunosuppression" evidence="32">
    <location>
        <begin position="574"/>
        <end position="592"/>
    </location>
</feature>
<comment type="similarity">
    <text evidence="32">Belongs to the HIV-1 env protein family.</text>
</comment>
<comment type="PTM">
    <text evidence="32">Specific enzymatic cleavages in vivo yield mature proteins. Envelope glycoproteins are synthesized as a inactive precursor that is heavily N-glycosylated and processed likely by host cell furin in the Golgi to yield the mature SU and TM proteins. The cleavage site between SU and TM requires the minimal sequence [KR]-X-[KR]-R. About 2 of the 9 disulfide bonds of gp41 are reduced by P4HB/PDI, following binding to CD4 receptor.</text>
</comment>
<evidence type="ECO:0000256" key="13">
    <source>
        <dbReference type="ARBA" id="ARBA00022685"/>
    </source>
</evidence>
<keyword evidence="8 32" id="KW-1170">Fusion of virus membrane with host endosomal membrane</keyword>
<comment type="domain">
    <text evidence="32">The CD4-binding region is targeted by the antibody b12.</text>
</comment>
<organismHost>
    <name type="scientific">Homo sapiens</name>
    <name type="common">Human</name>
    <dbReference type="NCBI Taxonomy" id="9606"/>
</organismHost>
<evidence type="ECO:0000256" key="9">
    <source>
        <dbReference type="ARBA" id="ARBA00022511"/>
    </source>
</evidence>
<dbReference type="Gene3D" id="1.10.287.210">
    <property type="match status" value="1"/>
</dbReference>
<feature type="chain" id="PRO_5023312205" description="Envelope glycoprotein gp160" evidence="32">
    <location>
        <begin position="32"/>
        <end position="856"/>
    </location>
</feature>
<feature type="transmembrane region" description="Helical" evidence="33">
    <location>
        <begin position="678"/>
        <end position="705"/>
    </location>
</feature>
<comment type="subunit">
    <text evidence="32">The mature envelope protein (Env) consists of a homotrimer of non-covalently associated gp120-gp41 heterodimers. The resulting complex protrudes from the virus surface as a spike. There seems to be as few as 10 spikes on the average virion. Surface protein gp120 interacts with host CD4, CCR5 and CXCR4. Gp120 also interacts with the C-type lectins CD209/DC-SIGN and CLEC4M/DC-SIGNR (collectively referred to as DC-SIGN(R)). Gp120 and gp41 interact with GalCer. Gp120 interacts with host ITGA4/ITGB7 complex; on CD4+ T-cells, this interaction results in rapid activation of integrin ITGAL/LFA-1, which facilitates efficient cell-to-cell spreading of HIV-1. Gp120 interacts with cell-associated heparan sulfate; this interaction increases virus infectivity on permissive cells and may be involved in infection of CD4- cells.</text>
</comment>
<feature type="domain" description="Retroviral envelope protein GP41-like" evidence="36">
    <location>
        <begin position="530"/>
        <end position="720"/>
    </location>
</feature>
<dbReference type="GO" id="GO:0019082">
    <property type="term" value="P:viral protein processing"/>
    <property type="evidence" value="ECO:0007669"/>
    <property type="project" value="UniProtKB-UniRule"/>
</dbReference>
<feature type="region of interest" description="Fusion peptide" evidence="32">
    <location>
        <begin position="512"/>
        <end position="532"/>
    </location>
</feature>
<evidence type="ECO:0000256" key="3">
    <source>
        <dbReference type="ARBA" id="ARBA00004505"/>
    </source>
</evidence>
<dbReference type="InterPro" id="IPR000328">
    <property type="entry name" value="GP41-like"/>
</dbReference>
<name>C7G2N9_HV1</name>
<comment type="caution">
    <text evidence="32">Lacks conserved residue(s) required for the propagation of feature annotation.</text>
</comment>
<feature type="compositionally biased region" description="Polar residues" evidence="34">
    <location>
        <begin position="457"/>
        <end position="467"/>
    </location>
</feature>
<comment type="subcellular location">
    <subcellularLocation>
        <location evidence="3">Host cell membrane</location>
        <topology evidence="3">Peripheral membrane protein</topology>
    </subcellularLocation>
    <subcellularLocation>
        <location evidence="1">Host cell membrane</location>
        <topology evidence="1">Single-pass type I membrane protein</topology>
    </subcellularLocation>
    <subcellularLocation>
        <location evidence="2">Host endosome membrane</location>
        <topology evidence="2">Peripheral membrane protein</topology>
    </subcellularLocation>
    <subcellularLocation>
        <location evidence="5">Host endosome membrane</location>
        <topology evidence="5">Single-pass type I membrane protein</topology>
    </subcellularLocation>
    <subcellularLocation>
        <location evidence="6">Virion membrane</location>
        <topology evidence="6">Peripheral membrane protein</topology>
    </subcellularLocation>
    <subcellularLocation>
        <location evidence="4">Virion membrane</location>
        <topology evidence="4">Single-pass type I membrane protein</topology>
    </subcellularLocation>
</comment>
<feature type="lipid moiety-binding region" description="S-palmitoyl cysteine; by host" evidence="32">
    <location>
        <position position="764"/>
    </location>
</feature>
<keyword evidence="25 32" id="KW-0472">Membrane</keyword>
<dbReference type="CDD" id="cd09909">
    <property type="entry name" value="HIV-1-like_HR1-HR2"/>
    <property type="match status" value="1"/>
</dbReference>
<comment type="domain">
    <text evidence="32">The membrane proximal external region (MPER) present in gp41 is a tryptophan-rich region recognized by the antibodies 2F5, Z13, and 4E10. MPER seems to play a role in fusion.</text>
</comment>
<evidence type="ECO:0000313" key="37">
    <source>
        <dbReference type="EMBL" id="BAH97620.1"/>
    </source>
</evidence>
<dbReference type="GO" id="GO:0019064">
    <property type="term" value="P:fusion of virus membrane with host plasma membrane"/>
    <property type="evidence" value="ECO:0007669"/>
    <property type="project" value="UniProtKB-UniRule"/>
</dbReference>
<evidence type="ECO:0000313" key="38">
    <source>
        <dbReference type="Proteomes" id="UP000169449"/>
    </source>
</evidence>
<dbReference type="GO" id="GO:0005198">
    <property type="term" value="F:structural molecule activity"/>
    <property type="evidence" value="ECO:0007669"/>
    <property type="project" value="UniProtKB-UniRule"/>
</dbReference>
<evidence type="ECO:0000256" key="5">
    <source>
        <dbReference type="ARBA" id="ARBA00004578"/>
    </source>
</evidence>
<evidence type="ECO:0000256" key="21">
    <source>
        <dbReference type="ARBA" id="ARBA00022890"/>
    </source>
</evidence>
<feature type="disulfide bond" evidence="32">
    <location>
        <begin position="53"/>
        <end position="73"/>
    </location>
</feature>
<evidence type="ECO:0000256" key="20">
    <source>
        <dbReference type="ARBA" id="ARBA00022879"/>
    </source>
</evidence>
<evidence type="ECO:0000256" key="30">
    <source>
        <dbReference type="ARBA" id="ARBA00023288"/>
    </source>
</evidence>
<feature type="topological domain" description="Cytoplasmic" evidence="32">
    <location>
        <begin position="706"/>
        <end position="856"/>
    </location>
</feature>
<evidence type="ECO:0000256" key="24">
    <source>
        <dbReference type="ARBA" id="ARBA00023054"/>
    </source>
</evidence>
<keyword evidence="26 32" id="KW-0564">Palmitate</keyword>
<evidence type="ECO:0000256" key="10">
    <source>
        <dbReference type="ARBA" id="ARBA00022570"/>
    </source>
</evidence>
<proteinExistence type="inferred from homology"/>
<dbReference type="SUPFAM" id="SSF58069">
    <property type="entry name" value="Virus ectodomain"/>
    <property type="match status" value="1"/>
</dbReference>
<comment type="miscellaneous">
    <text evidence="32">HIV-1 lineages are divided in three main groups, M (for Major), O (for Outlier), and N (for New, or Non-M, Non-O). The vast majority of strains found worldwide belong to the group M. Group O seems to be endemic to and largely confined to Cameroon and neighboring countries in West Central Africa, where these viruses represent a small minority of HIV-1 strains. The group N is represented by a limited number of isolates from Cameroonian persons. The group M is further subdivided in 9 clades or subtypes (A to D, F to H, J and K).</text>
</comment>
<evidence type="ECO:0000256" key="34">
    <source>
        <dbReference type="SAM" id="MobiDB-lite"/>
    </source>
</evidence>
<keyword evidence="12 32" id="KW-1162">Viral penetration into host cytoplasm</keyword>
<feature type="region of interest" description="V2" evidence="32">
    <location>
        <begin position="163"/>
        <end position="202"/>
    </location>
</feature>
<evidence type="ECO:0000259" key="36">
    <source>
        <dbReference type="Pfam" id="PF00517"/>
    </source>
</evidence>
<evidence type="ECO:0000256" key="2">
    <source>
        <dbReference type="ARBA" id="ARBA00004433"/>
    </source>
</evidence>
<dbReference type="GO" id="GO:0020002">
    <property type="term" value="C:host cell plasma membrane"/>
    <property type="evidence" value="ECO:0007669"/>
    <property type="project" value="UniProtKB-SubCell"/>
</dbReference>
<gene>
    <name evidence="32 37" type="primary">env</name>
</gene>
<evidence type="ECO:0000256" key="6">
    <source>
        <dbReference type="ARBA" id="ARBA00004650"/>
    </source>
</evidence>
<keyword evidence="17 32" id="KW-1161">Viral attachment to host cell</keyword>
<protein>
    <recommendedName>
        <fullName evidence="32">Envelope glycoprotein gp160</fullName>
    </recommendedName>
    <alternativeName>
        <fullName evidence="32">Env polyprotein</fullName>
    </alternativeName>
    <component>
        <recommendedName>
            <fullName evidence="32">Surface protein gp120</fullName>
            <shortName evidence="32">SU</shortName>
        </recommendedName>
        <alternativeName>
            <fullName evidence="32">Glycoprotein 120</fullName>
            <shortName evidence="32">gp120</shortName>
        </alternativeName>
    </component>
    <component>
        <recommendedName>
            <fullName evidence="32">Transmembrane protein gp41</fullName>
            <shortName evidence="32">TM</shortName>
        </recommendedName>
        <alternativeName>
            <fullName evidence="32">Glycoprotein 41</fullName>
            <shortName evidence="32">gp41</shortName>
        </alternativeName>
    </component>
</protein>
<comment type="function">
    <text evidence="32">Envelope glycoprotein gp160: Oligomerizes in the host endoplasmic reticulum into predominantly trimers. In a second time, gp160 transits in the host Golgi, where glycosylation is completed. The precursor is then proteolytically cleaved in the trans-Golgi and thereby activated by cellular furin or furin-like proteases to produce gp120 and gp41.</text>
</comment>
<keyword evidence="11 32" id="KW-0945">Host-virus interaction</keyword>
<dbReference type="InterPro" id="IPR000777">
    <property type="entry name" value="HIV1_Gp120"/>
</dbReference>
<feature type="disulfide bond" evidence="32">
    <location>
        <begin position="224"/>
        <end position="253"/>
    </location>
</feature>
<dbReference type="Pfam" id="PF00517">
    <property type="entry name" value="GP41"/>
    <property type="match status" value="1"/>
</dbReference>
<dbReference type="Gene3D" id="1.20.5.490">
    <property type="entry name" value="Single helix bin"/>
    <property type="match status" value="1"/>
</dbReference>
<evidence type="ECO:0000256" key="12">
    <source>
        <dbReference type="ARBA" id="ARBA00022595"/>
    </source>
</evidence>
<comment type="function">
    <text evidence="32">Surface protein gp120: Attaches the virus to the host lymphoid cell by binding to the primary receptor CD4. This interaction induces a structural rearrangement creating a high affinity binding site for a chemokine coreceptor like CXCR4 and/or CCR5. Acts as a ligand for CD209/DC-SIGN and CLEC4M/DC-SIGNR, which are respectively found on dendritic cells (DCs), and on endothelial cells of liver sinusoids and lymph node sinuses. These interactions allow capture of viral particles at mucosal surfaces by these cells and subsequent transmission to permissive cells. HIV subverts the migration properties of dendritic cells to gain access to CD4+ T-cells in lymph nodes. Virus transmission to permissive T-cells occurs either in trans (without DCs infection, through viral capture and transmission), or in cis (following DCs productive infection, through the usual CD4-gp120 interaction), thereby inducing a robust infection. In trans infection, bound virions remain infectious over days and it is proposed that they are not degraded, but protected in non-lysosomal acidic organelles within the DCs close to the cell membrane thus contributing to the viral infectious potential during DCs' migration from the periphery to the lymphoid tissues. On arrival at lymphoid tissues, intact virions recycle back to DCs' cell surface allowing virus transmission to CD4+ T-cells.</text>
</comment>
<keyword evidence="30 32" id="KW-0449">Lipoprotein</keyword>
<evidence type="ECO:0000256" key="16">
    <source>
        <dbReference type="ARBA" id="ARBA00022729"/>
    </source>
</evidence>
<dbReference type="Gene3D" id="2.170.40.20">
    <property type="entry name" value="Human immunodeficiency virus 1, Gp160, envelope glycoprotein"/>
    <property type="match status" value="2"/>
</dbReference>
<evidence type="ECO:0000256" key="22">
    <source>
        <dbReference type="ARBA" id="ARBA00022989"/>
    </source>
</evidence>
<keyword evidence="29 32" id="KW-0899">Viral immunoevasion</keyword>
<feature type="region of interest" description="MPER; binding to GalCer" evidence="32">
    <location>
        <begin position="662"/>
        <end position="683"/>
    </location>
</feature>
<keyword evidence="7 32" id="KW-1168">Fusion of virus membrane with host membrane</keyword>
<comment type="miscellaneous">
    <text evidence="32">Inhibitors targeting HIV-1 viral envelope proteins are used as antiretroviral drugs. Attachment of virions to the cell surface via non-specific interactions and CD4 binding can be blocked by inhibitors that include cyanovirin-N, cyclotriazadisulfonamide analogs, PRO 2000, TNX 355 and PRO 542. In addition, BMS 806 can block CD4-induced conformational changes. Env interactions with the coreceptor molecules can be targeted by CCR5 antagonists including SCH-D, maraviroc (UK 427857) and aplaviroc (GW 873140), and the CXCR4 antagonist AMD 070. Fusion of viral and cellular membranes can be inhibited by peptides such as enfuvirtide and tifuvirtide (T 1249). Resistance to inhibitors associated with mutations in Env are observed. Most of the time, single mutations confer only a modest reduction in drug susceptibility. Combination of several mutations is usually required to develop a high-level drug resistance.</text>
</comment>
<keyword evidence="18 32" id="KW-0946">Virion</keyword>
<keyword evidence="13 32" id="KW-0165">Cleavage on pair of basic residues</keyword>
<accession>C7G2N9</accession>
<comment type="subcellular location">
    <molecule>Surface protein gp120</molecule>
    <subcellularLocation>
        <location evidence="32">Virion membrane</location>
        <topology evidence="32">Peripheral membrane protein</topology>
    </subcellularLocation>
    <subcellularLocation>
        <location evidence="32">Host cell membrane</location>
        <topology evidence="32">Peripheral membrane protein</topology>
    </subcellularLocation>
    <subcellularLocation>
        <location evidence="32">Host endosome membrane</location>
        <topology evidence="32">Single-pass type I membrane protein</topology>
    </subcellularLocation>
    <text evidence="32">The surface protein is not anchored to the viral envelope, but associates with the extravirion surface through its binding to TM. It is probably concentrated at the site of budding and incorporated into the virions possibly by contacts between the cytoplasmic tail of Env and the N-terminus of Gag.</text>
</comment>
<keyword evidence="24 32" id="KW-0175">Coiled coil</keyword>
<dbReference type="GO" id="GO:0052031">
    <property type="term" value="P:symbiont-mediated perturbation of host defense response"/>
    <property type="evidence" value="ECO:0007669"/>
    <property type="project" value="UniProtKB-UniRule"/>
</dbReference>
<dbReference type="GO" id="GO:0016020">
    <property type="term" value="C:membrane"/>
    <property type="evidence" value="ECO:0007669"/>
    <property type="project" value="UniProtKB-UniRule"/>
</dbReference>
<comment type="PTM">
    <text evidence="32">Palmitoylation of the transmembrane protein and of Env polyprotein (prior to its proteolytic cleavage) is essential for their association with host cell membrane lipid rafts. Palmitoylation is therefore required for envelope trafficking to classical lipid rafts, but not for viral replication.</text>
</comment>
<evidence type="ECO:0000256" key="28">
    <source>
        <dbReference type="ARBA" id="ARBA00023180"/>
    </source>
</evidence>
<evidence type="ECO:0000256" key="14">
    <source>
        <dbReference type="ARBA" id="ARBA00022692"/>
    </source>
</evidence>
<evidence type="ECO:0000256" key="32">
    <source>
        <dbReference type="HAMAP-Rule" id="MF_04083"/>
    </source>
</evidence>
<dbReference type="InterPro" id="IPR037527">
    <property type="entry name" value="Gp160"/>
</dbReference>
<evidence type="ECO:0000256" key="23">
    <source>
        <dbReference type="ARBA" id="ARBA00023046"/>
    </source>
</evidence>
<comment type="domain">
    <text evidence="32 33">The 17 amino acids long immunosuppressive region is present in many retroviral envelope proteins. Synthetic peptides derived from this relatively conserved sequence inhibit immune function in vitro and in vivo.</text>
</comment>
<dbReference type="GO" id="GO:0044175">
    <property type="term" value="C:host cell endosome membrane"/>
    <property type="evidence" value="ECO:0007669"/>
    <property type="project" value="UniProtKB-SubCell"/>
</dbReference>
<evidence type="ECO:0000256" key="11">
    <source>
        <dbReference type="ARBA" id="ARBA00022581"/>
    </source>
</evidence>
<evidence type="ECO:0000256" key="31">
    <source>
        <dbReference type="ARBA" id="ARBA00023296"/>
    </source>
</evidence>
<evidence type="ECO:0000256" key="4">
    <source>
        <dbReference type="ARBA" id="ARBA00004563"/>
    </source>
</evidence>
<dbReference type="FunFam" id="1.10.287.210:FF:000001">
    <property type="entry name" value="Envelope glycoprotein gp160"/>
    <property type="match status" value="1"/>
</dbReference>
<dbReference type="Pfam" id="PF00516">
    <property type="entry name" value="GP120"/>
    <property type="match status" value="1"/>
</dbReference>
<dbReference type="HAMAP" id="MF_04083">
    <property type="entry name" value="HIV_ENV"/>
    <property type="match status" value="1"/>
</dbReference>
<evidence type="ECO:0000256" key="1">
    <source>
        <dbReference type="ARBA" id="ARBA00004402"/>
    </source>
</evidence>
<keyword evidence="16 32" id="KW-0732">Signal</keyword>
<dbReference type="SUPFAM" id="SSF56502">
    <property type="entry name" value="gp120 core"/>
    <property type="match status" value="2"/>
</dbReference>
<evidence type="ECO:0000256" key="33">
    <source>
        <dbReference type="RuleBase" id="RU363095"/>
    </source>
</evidence>
<evidence type="ECO:0000256" key="26">
    <source>
        <dbReference type="ARBA" id="ARBA00023139"/>
    </source>
</evidence>
<feature type="domain" description="Human immunodeficiency virus 1 envelope glycoprotein Gp120" evidence="35">
    <location>
        <begin position="33"/>
        <end position="511"/>
    </location>
</feature>
<comment type="domain">
    <text evidence="32">The YXXL motif is involved in determining the exact site of viral release at the surface of infected mononuclear cells and promotes endocytosis. YXXL and di-leucine endocytosis motifs interact directly or indirectly with the clathrin adapter complexes, opperate independently, and their activities are not additive.</text>
</comment>
<feature type="site" description="Cleavage; by host furin" evidence="32">
    <location>
        <begin position="511"/>
        <end position="512"/>
    </location>
</feature>
<keyword evidence="27 32" id="KW-1015">Disulfide bond</keyword>
<evidence type="ECO:0000256" key="29">
    <source>
        <dbReference type="ARBA" id="ARBA00023280"/>
    </source>
</evidence>
<keyword evidence="9 32" id="KW-1032">Host cell membrane</keyword>
<evidence type="ECO:0000256" key="19">
    <source>
        <dbReference type="ARBA" id="ARBA00022870"/>
    </source>
</evidence>
<comment type="PTM">
    <text evidence="32">Highly glycosylated by host. The high number of glycan on the protein is reffered to as 'glycan shield' because it contributes to hide protein sequence from adaptive immune system.</text>
</comment>
<feature type="chain" id="PRO_5023312204" description="Transmembrane protein gp41" evidence="32">
    <location>
        <begin position="512"/>
        <end position="856"/>
    </location>
</feature>
<sequence>MRVKGIQKNWQHLWKWGTLILGLVIICRASNDLWVTVYYGVPVWEDADTILFCASDAKAYSTEKHNVWATHACVPTDPNPQEITLENVTENFNMWKNPMVEQMHEDIISLWDESLKPCVKLTPLCVTLNCTNITVITNSTGNNNAGTGNNNASIVDGNEIRNCSFNITTELRDKQKKEYALFYRLDVVPIENSNSTYRLINCNVSTIKQACPKVTFEPIPIHYCAPAGFAILKCRDKNFNGTGPCNNVSTVQCTHGIKPVVSTQLLLNGSLAEEEIIIKSENITNNAKIIIVQLNKAVEITCTRPNNNTRKGIHIGPGQTFYATGEIIGDIRQAHCNVSKEHWKNMLQNVSTTLQGLFKNKTIIFNSSAGGDLEVTTHSFNCRGEFFYCNTSELFNNSMLNSNETDMNGNETITLPCKIKQIVRMWQRVGQAMYAPPIAGNITCKSNITGLLLTRDGGNSNSSSNETFRPGGGDMRDNWRNELYKYKVVRIKPLGIAPTKARRRVVGREKRAVGLGAFFLGFLGTAGSTMGAASITLTVQVRQLLSGIVQQQSNLLRAIEAQQHLLQLTVWGIKQLQARLLAVERYLKDQQLLGIWGCSGKLICPTNVPWNVSWSNRNLSDIWDNMTWIQWDREIENYTQQIYNLLEESQSQQEKNEQDLLALDKWTSLWSWFSISNWLWYIRIFIMIVGGLIGLRIVFAVLSIVNRVRQGYSPLSLQTLIPNPTEADRPGEIEEGGGEQGRTRSIRLVNGFLALAWDDVRSLCLFGYHRLRDFVLIAARTVETLGRRGWEILKYLGNLGCYWGQELKNSAISLIDTAAIAVANWTDRIIEIVQRAFRAFLNIPRRIRQGLERLLL</sequence>
<reference evidence="37 38" key="1">
    <citation type="submission" date="2009-02" db="EMBL/GenBank/DDBJ databases">
        <title>A comprehensive panel of infectious molecular clones derived from HIV isolates of BBI subtype infectivity panel.</title>
        <authorList>
            <person name="Takekawa N."/>
            <person name="Takeda S."/>
            <person name="Uchiyama C."/>
            <person name="Tatsumi M."/>
        </authorList>
    </citation>
    <scope>NUCLEOTIDE SEQUENCE [LARGE SCALE GENOMIC DNA]</scope>
    <source>
        <strain evidence="37">BCF-DIOUM</strain>
    </source>
</reference>
<comment type="domain">
    <text evidence="32">Some of the most genetically diverse regions of the viral genome are present in Env. They are called variable regions 1 through 5 (V1 through V5). Coreceptor usage of gp120 is determined mainly by the primary structure of the third variable region (V3) in the outer domain of gp120. The sequence of V3 determines which coreceptor, CCR5 and/or CXCR4 (corresponding to R5/macrophage, X4/T cell and R5X4/T cell and macrophage tropism), is used to trigger the fusion potential of the Env complex, and hence which cells the virus can infect. Binding to CCR5 involves a region adjacent in addition to V3.</text>
</comment>
<evidence type="ECO:0000256" key="25">
    <source>
        <dbReference type="ARBA" id="ARBA00023136"/>
    </source>
</evidence>
<keyword evidence="23 32" id="KW-1039">Host endosome</keyword>
<keyword evidence="14 32" id="KW-0812">Transmembrane</keyword>
<evidence type="ECO:0000256" key="17">
    <source>
        <dbReference type="ARBA" id="ARBA00022804"/>
    </source>
</evidence>
<dbReference type="GO" id="GO:0019062">
    <property type="term" value="P:virion attachment to host cell"/>
    <property type="evidence" value="ECO:0007669"/>
    <property type="project" value="UniProtKB-UniRule"/>
</dbReference>
<dbReference type="GO" id="GO:0019031">
    <property type="term" value="C:viral envelope"/>
    <property type="evidence" value="ECO:0007669"/>
    <property type="project" value="UniProtKB-KW"/>
</dbReference>
<evidence type="ECO:0000256" key="18">
    <source>
        <dbReference type="ARBA" id="ARBA00022844"/>
    </source>
</evidence>
<comment type="subcellular location">
    <molecule>Transmembrane protein gp41</molecule>
    <subcellularLocation>
        <location evidence="32">Virion membrane</location>
        <topology evidence="32">Single-pass type I membrane protein</topology>
    </subcellularLocation>
    <subcellularLocation>
        <location evidence="32">Host cell membrane</location>
        <topology evidence="32">Single-pass type I membrane protein</topology>
    </subcellularLocation>
    <subcellularLocation>
        <location evidence="32">Host endosome membrane</location>
        <topology evidence="32">Single-pass type I membrane protein</topology>
    </subcellularLocation>
    <text evidence="32">It is probably concentrated at the site of budding and incorporated into the virions possibly by contacts between the cytoplasmic tail of Env and the N-terminus of Gag.</text>
</comment>
<feature type="region of interest" description="CD4-binding loop" evidence="32">
    <location>
        <begin position="368"/>
        <end position="378"/>
    </location>
</feature>
<dbReference type="InterPro" id="IPR036377">
    <property type="entry name" value="Gp120_core_sf"/>
</dbReference>
<dbReference type="GO" id="GO:0055036">
    <property type="term" value="C:virion membrane"/>
    <property type="evidence" value="ECO:0007669"/>
    <property type="project" value="UniProtKB-SubCell"/>
</dbReference>
<keyword evidence="20 32" id="KW-0261">Viral envelope protein</keyword>
<dbReference type="GO" id="GO:0039654">
    <property type="term" value="P:fusion of virus membrane with host endosome membrane"/>
    <property type="evidence" value="ECO:0007669"/>
    <property type="project" value="UniProtKB-UniRule"/>
</dbReference>
<keyword evidence="21 32" id="KW-1164">Virus endocytosis by host</keyword>
<evidence type="ECO:0000256" key="7">
    <source>
        <dbReference type="ARBA" id="ARBA00022506"/>
    </source>
</evidence>
<dbReference type="EMBL" id="AB485661">
    <property type="protein sequence ID" value="BAH97620.1"/>
    <property type="molecule type" value="Genomic_DNA"/>
</dbReference>
<keyword evidence="22 32" id="KW-1133">Transmembrane helix</keyword>
<feature type="region of interest" description="Disordered" evidence="34">
    <location>
        <begin position="455"/>
        <end position="474"/>
    </location>
</feature>
<keyword evidence="15 32" id="KW-0053">Apoptosis</keyword>
<keyword evidence="19 32" id="KW-1043">Host membrane</keyword>
<evidence type="ECO:0000259" key="35">
    <source>
        <dbReference type="Pfam" id="PF00516"/>
    </source>
</evidence>
<dbReference type="FunFam" id="2.170.40.20:FF:000004">
    <property type="entry name" value="Envelope glycoprotein gp160"/>
    <property type="match status" value="1"/>
</dbReference>
<feature type="coiled-coil region" evidence="32">
    <location>
        <begin position="633"/>
        <end position="667"/>
    </location>
</feature>
<feature type="short sequence motif" description="YXXL motif; contains endocytosis signal" evidence="32">
    <location>
        <begin position="712"/>
        <end position="715"/>
    </location>
</feature>
<keyword evidence="28 32" id="KW-0325">Glycoprotein</keyword>
<keyword evidence="10 32" id="KW-1165">Clathrin-mediated endocytosis of virus by host</keyword>
<evidence type="ECO:0000256" key="27">
    <source>
        <dbReference type="ARBA" id="ARBA00023157"/>
    </source>
</evidence>
<feature type="short sequence motif" description="Di-leucine internalization motif" evidence="32">
    <location>
        <begin position="855"/>
        <end position="856"/>
    </location>
</feature>
<dbReference type="Proteomes" id="UP000169449">
    <property type="component" value="Genome"/>
</dbReference>